<dbReference type="OrthoDB" id="439988at2759"/>
<dbReference type="Gene3D" id="3.40.50.150">
    <property type="entry name" value="Vaccinia Virus protein VP39"/>
    <property type="match status" value="1"/>
</dbReference>
<proteinExistence type="predicted"/>
<dbReference type="InterPro" id="IPR029063">
    <property type="entry name" value="SAM-dependent_MTases_sf"/>
</dbReference>
<organism evidence="3 4">
    <name type="scientific">Symbiodinium natans</name>
    <dbReference type="NCBI Taxonomy" id="878477"/>
    <lineage>
        <taxon>Eukaryota</taxon>
        <taxon>Sar</taxon>
        <taxon>Alveolata</taxon>
        <taxon>Dinophyceae</taxon>
        <taxon>Suessiales</taxon>
        <taxon>Symbiodiniaceae</taxon>
        <taxon>Symbiodinium</taxon>
    </lineage>
</organism>
<dbReference type="GO" id="GO:0032259">
    <property type="term" value="P:methylation"/>
    <property type="evidence" value="ECO:0007669"/>
    <property type="project" value="UniProtKB-KW"/>
</dbReference>
<dbReference type="EMBL" id="CAJNDS010000484">
    <property type="protein sequence ID" value="CAE7210989.1"/>
    <property type="molecule type" value="Genomic_DNA"/>
</dbReference>
<gene>
    <name evidence="3" type="primary">desi2</name>
    <name evidence="3" type="ORF">SNAT2548_LOCUS7063</name>
</gene>
<name>A0A812JQD5_9DINO</name>
<dbReference type="Gene3D" id="3.90.120.10">
    <property type="entry name" value="DNA Methylase, subunit A, domain 2"/>
    <property type="match status" value="1"/>
</dbReference>
<evidence type="ECO:0000256" key="1">
    <source>
        <dbReference type="ARBA" id="ARBA00022603"/>
    </source>
</evidence>
<reference evidence="3" key="1">
    <citation type="submission" date="2021-02" db="EMBL/GenBank/DDBJ databases">
        <authorList>
            <person name="Dougan E. K."/>
            <person name="Rhodes N."/>
            <person name="Thang M."/>
            <person name="Chan C."/>
        </authorList>
    </citation>
    <scope>NUCLEOTIDE SEQUENCE</scope>
</reference>
<sequence>MKRSCRDSIRDHEVWCNSLDPSIRREPPHVFGDICDVFFDKGFLDEGSFIQKLLHADGAALASHAFCHTHNTYCGLWPGRSAAAADVEVAGLPCTDYSKAGRRQRHEGVTNKVFISHAKRHVELGTPLLILENVCLRTMQKLYGNHYDIYPLYCKPEDSGHSGAARNRVYFVLVHKTNAVMTCDVQYLYDCVTAVIKKHVRTEVSDYLVSSNWEVSLEAAELARSRRLRWPTTAKGAFGKRSWLLSLLTNREKDAIAYAQSLYERKYHSKASSNKNLVLHLGDNPRKYLIWSAASKKLPTRRLASTRLWHFQRRRWLTSREVLLSMGFPANADTAAAMGCPVVPIKDIKKSAHLAGNAMHFGTVSTVLIIALAACQPR</sequence>
<evidence type="ECO:0000256" key="2">
    <source>
        <dbReference type="ARBA" id="ARBA00022679"/>
    </source>
</evidence>
<dbReference type="Proteomes" id="UP000604046">
    <property type="component" value="Unassembled WGS sequence"/>
</dbReference>
<keyword evidence="4" id="KW-1185">Reference proteome</keyword>
<dbReference type="GO" id="GO:0008168">
    <property type="term" value="F:methyltransferase activity"/>
    <property type="evidence" value="ECO:0007669"/>
    <property type="project" value="UniProtKB-KW"/>
</dbReference>
<accession>A0A812JQD5</accession>
<evidence type="ECO:0000313" key="3">
    <source>
        <dbReference type="EMBL" id="CAE7210989.1"/>
    </source>
</evidence>
<dbReference type="Pfam" id="PF00145">
    <property type="entry name" value="DNA_methylase"/>
    <property type="match status" value="1"/>
</dbReference>
<comment type="caution">
    <text evidence="3">The sequence shown here is derived from an EMBL/GenBank/DDBJ whole genome shotgun (WGS) entry which is preliminary data.</text>
</comment>
<keyword evidence="1" id="KW-0489">Methyltransferase</keyword>
<dbReference type="SUPFAM" id="SSF53335">
    <property type="entry name" value="S-adenosyl-L-methionine-dependent methyltransferases"/>
    <property type="match status" value="1"/>
</dbReference>
<keyword evidence="2" id="KW-0808">Transferase</keyword>
<dbReference type="AlphaFoldDB" id="A0A812JQD5"/>
<dbReference type="InterPro" id="IPR001525">
    <property type="entry name" value="C5_MeTfrase"/>
</dbReference>
<evidence type="ECO:0000313" key="4">
    <source>
        <dbReference type="Proteomes" id="UP000604046"/>
    </source>
</evidence>
<protein>
    <submittedName>
        <fullName evidence="3">Desi2 protein</fullName>
    </submittedName>
</protein>